<reference evidence="12" key="1">
    <citation type="journal article" date="2023" name="BMC Genomics">
        <title>Chromosome-level genome assemblies of Cutaneotrichosporon spp. (Trichosporonales, Basidiomycota) reveal imbalanced evolution between nucleotide sequences and chromosome synteny.</title>
        <authorList>
            <person name="Kobayashi Y."/>
            <person name="Kayamori A."/>
            <person name="Aoki K."/>
            <person name="Shiwa Y."/>
            <person name="Matsutani M."/>
            <person name="Fujita N."/>
            <person name="Sugita T."/>
            <person name="Iwasaki W."/>
            <person name="Tanaka N."/>
            <person name="Takashima M."/>
        </authorList>
    </citation>
    <scope>NUCLEOTIDE SEQUENCE</scope>
    <source>
        <strain evidence="12">HIS016</strain>
    </source>
</reference>
<name>A0AAD3TS37_9TREE</name>
<reference evidence="12" key="2">
    <citation type="submission" date="2023-06" db="EMBL/GenBank/DDBJ databases">
        <authorList>
            <person name="Kobayashi Y."/>
            <person name="Kayamori A."/>
            <person name="Aoki K."/>
            <person name="Shiwa Y."/>
            <person name="Fujita N."/>
            <person name="Sugita T."/>
            <person name="Iwasaki W."/>
            <person name="Tanaka N."/>
            <person name="Takashima M."/>
        </authorList>
    </citation>
    <scope>NUCLEOTIDE SEQUENCE</scope>
    <source>
        <strain evidence="12">HIS016</strain>
    </source>
</reference>
<dbReference type="GO" id="GO:0045275">
    <property type="term" value="C:respiratory chain complex III"/>
    <property type="evidence" value="ECO:0007669"/>
    <property type="project" value="InterPro"/>
</dbReference>
<accession>A0AAD3TS37</accession>
<keyword evidence="6" id="KW-0249">Electron transport</keyword>
<keyword evidence="4" id="KW-0679">Respiratory chain</keyword>
<gene>
    <name evidence="12" type="primary">QCR7</name>
    <name evidence="12" type="ORF">CspeluHIS016_0208710</name>
</gene>
<keyword evidence="7" id="KW-0496">Mitochondrion</keyword>
<dbReference type="Pfam" id="PF02271">
    <property type="entry name" value="UCR_14kD"/>
    <property type="match status" value="1"/>
</dbReference>
<dbReference type="FunFam" id="1.10.1090.10:FF:000001">
    <property type="entry name" value="Cytochrome b-c1 complex subunit 7"/>
    <property type="match status" value="1"/>
</dbReference>
<organism evidence="12 13">
    <name type="scientific">Cutaneotrichosporon spelunceum</name>
    <dbReference type="NCBI Taxonomy" id="1672016"/>
    <lineage>
        <taxon>Eukaryota</taxon>
        <taxon>Fungi</taxon>
        <taxon>Dikarya</taxon>
        <taxon>Basidiomycota</taxon>
        <taxon>Agaricomycotina</taxon>
        <taxon>Tremellomycetes</taxon>
        <taxon>Trichosporonales</taxon>
        <taxon>Trichosporonaceae</taxon>
        <taxon>Cutaneotrichosporon</taxon>
    </lineage>
</organism>
<evidence type="ECO:0000313" key="13">
    <source>
        <dbReference type="Proteomes" id="UP001222932"/>
    </source>
</evidence>
<keyword evidence="13" id="KW-1185">Reference proteome</keyword>
<dbReference type="SUPFAM" id="SSF81524">
    <property type="entry name" value="14 kDa protein of cytochrome bc1 complex (Ubiquinol-cytochrome c reductase)"/>
    <property type="match status" value="1"/>
</dbReference>
<evidence type="ECO:0000256" key="6">
    <source>
        <dbReference type="ARBA" id="ARBA00022982"/>
    </source>
</evidence>
<dbReference type="InterPro" id="IPR036544">
    <property type="entry name" value="QCR7_sf"/>
</dbReference>
<dbReference type="EMBL" id="BTCM01000002">
    <property type="protein sequence ID" value="GMK55815.1"/>
    <property type="molecule type" value="Genomic_DNA"/>
</dbReference>
<evidence type="ECO:0000259" key="11">
    <source>
        <dbReference type="Pfam" id="PF18126"/>
    </source>
</evidence>
<evidence type="ECO:0000256" key="1">
    <source>
        <dbReference type="ARBA" id="ARBA00004443"/>
    </source>
</evidence>
<evidence type="ECO:0000256" key="9">
    <source>
        <dbReference type="ARBA" id="ARBA00031684"/>
    </source>
</evidence>
<comment type="caution">
    <text evidence="12">The sequence shown here is derived from an EMBL/GenBank/DDBJ whole genome shotgun (WGS) entry which is preliminary data.</text>
</comment>
<evidence type="ECO:0000256" key="5">
    <source>
        <dbReference type="ARBA" id="ARBA00022792"/>
    </source>
</evidence>
<comment type="similarity">
    <text evidence="2">Belongs to the UQCRB/QCR7 family.</text>
</comment>
<evidence type="ECO:0000256" key="8">
    <source>
        <dbReference type="ARBA" id="ARBA00023136"/>
    </source>
</evidence>
<dbReference type="InterPro" id="IPR003197">
    <property type="entry name" value="QCR7"/>
</dbReference>
<evidence type="ECO:0000256" key="7">
    <source>
        <dbReference type="ARBA" id="ARBA00023128"/>
    </source>
</evidence>
<feature type="region of interest" description="Disordered" evidence="10">
    <location>
        <begin position="212"/>
        <end position="241"/>
    </location>
</feature>
<dbReference type="AlphaFoldDB" id="A0AAD3TS37"/>
<feature type="domain" description="Large ribosomal subunit protein mL59" evidence="11">
    <location>
        <begin position="67"/>
        <end position="214"/>
    </location>
</feature>
<proteinExistence type="inferred from homology"/>
<evidence type="ECO:0000256" key="4">
    <source>
        <dbReference type="ARBA" id="ARBA00022660"/>
    </source>
</evidence>
<dbReference type="PANTHER" id="PTHR12022:SF0">
    <property type="entry name" value="CYTOCHROME B-C1 COMPLEX SUBUNIT 7"/>
    <property type="match status" value="1"/>
</dbReference>
<evidence type="ECO:0000256" key="2">
    <source>
        <dbReference type="ARBA" id="ARBA00008554"/>
    </source>
</evidence>
<comment type="subcellular location">
    <subcellularLocation>
        <location evidence="1">Mitochondrion inner membrane</location>
        <topology evidence="1">Peripheral membrane protein</topology>
        <orientation evidence="1">Matrix side</orientation>
    </subcellularLocation>
</comment>
<evidence type="ECO:0000313" key="12">
    <source>
        <dbReference type="EMBL" id="GMK55815.1"/>
    </source>
</evidence>
<dbReference type="Gene3D" id="1.10.1090.10">
    <property type="entry name" value="Cytochrome b-c1 complex subunit 7"/>
    <property type="match status" value="1"/>
</dbReference>
<dbReference type="PANTHER" id="PTHR12022">
    <property type="entry name" value="UBIQUINOL-CYTOCHROME C REDUCTASE COMPLEX 14 KD PROTEIN"/>
    <property type="match status" value="1"/>
</dbReference>
<dbReference type="InterPro" id="IPR040922">
    <property type="entry name" value="Ribosomal_mL59_dom"/>
</dbReference>
<dbReference type="GO" id="GO:0005743">
    <property type="term" value="C:mitochondrial inner membrane"/>
    <property type="evidence" value="ECO:0007669"/>
    <property type="project" value="UniProtKB-SubCell"/>
</dbReference>
<protein>
    <recommendedName>
        <fullName evidence="9">Complex III subunit 7</fullName>
    </recommendedName>
</protein>
<dbReference type="Proteomes" id="UP001222932">
    <property type="component" value="Unassembled WGS sequence"/>
</dbReference>
<dbReference type="GO" id="GO:0006122">
    <property type="term" value="P:mitochondrial electron transport, ubiquinol to cytochrome c"/>
    <property type="evidence" value="ECO:0007669"/>
    <property type="project" value="InterPro"/>
</dbReference>
<keyword evidence="5" id="KW-0999">Mitochondrion inner membrane</keyword>
<evidence type="ECO:0000256" key="3">
    <source>
        <dbReference type="ARBA" id="ARBA00022448"/>
    </source>
</evidence>
<dbReference type="Pfam" id="PF18126">
    <property type="entry name" value="Mitoc_mL59"/>
    <property type="match status" value="1"/>
</dbReference>
<keyword evidence="8" id="KW-0472">Membrane</keyword>
<sequence length="380" mass="42472">MNIARRLFTSTGRAASTVQAAVPAEASTAVPPLHARPAGFRSPKKRVIEMGQLPKPILKEVARDLERAKAAALERSAKRGEEYPGIVSVQNPFLSFWRPSPDPNMRGKFLWTGASIPRRHQKILLQKYPAELLPPSETNPVRHAPPIVWNDGTIITWKGSWKPKAETSLYASRRLQGNGTYFKGTKAERDAPGKKAEREERMAGMAKRIEEFRKSKKGTKQPDELQPSLGATVAPSSSHPETPSPLITMVLIGGPLGISLASCIKQYSAGLYNSLKPLANAYARAAGHRKVGLRYDDLIIEERLDVEKALNRLPAKEGYDRVYRMRVAFQQDLMRRPLPKEEWLKAEDDVRYLSPLINEVAAENAERDNWDAVQVERKAT</sequence>
<keyword evidence="3" id="KW-0813">Transport</keyword>
<evidence type="ECO:0000256" key="10">
    <source>
        <dbReference type="SAM" id="MobiDB-lite"/>
    </source>
</evidence>